<dbReference type="SUPFAM" id="SSF56112">
    <property type="entry name" value="Protein kinase-like (PK-like)"/>
    <property type="match status" value="1"/>
</dbReference>
<dbReference type="InterPro" id="IPR051035">
    <property type="entry name" value="Mito_inheritance_9"/>
</dbReference>
<gene>
    <name evidence="1" type="ORF">IWZ03DRAFT_308207</name>
</gene>
<name>A0ABR1KRN0_9PEZI</name>
<evidence type="ECO:0000313" key="2">
    <source>
        <dbReference type="Proteomes" id="UP001363622"/>
    </source>
</evidence>
<sequence length="375" mass="43338">MPRLITSFNQTSEIHRLFRIRRQPALKARLSSCARNSCAKATNTPSESSKDPNTELFEYTTSRWLFNEKHRLLERRRVFDIAGFKTLAAQSIHQKPEDVIRLEKVGEGSFYRVFRITMRNGFEFIGRIPYPLTKPRRLIIASEVATMGFLRLHGLPVPKVFGYSATPNNAAGVEYIFMELVAGTCLRRLWTDDLPQEDKLAFVEKLVKLESRIFALQFPASGSLYYSKDLEAQVRKMDIKTPYSNENGKFCVGPDSDPNLWLGKRSELEVDRGPLLNCGAKKEIAYLKRFGRLVHPLPRMYREFFDYQKQTPARHLEVLKKYVKITPHLVPHDKRWARPALRNPNLSVDNVMVSRSLEITGLIGWYGLYSFSVEF</sequence>
<organism evidence="1 2">
    <name type="scientific">Phyllosticta citriasiana</name>
    <dbReference type="NCBI Taxonomy" id="595635"/>
    <lineage>
        <taxon>Eukaryota</taxon>
        <taxon>Fungi</taxon>
        <taxon>Dikarya</taxon>
        <taxon>Ascomycota</taxon>
        <taxon>Pezizomycotina</taxon>
        <taxon>Dothideomycetes</taxon>
        <taxon>Dothideomycetes incertae sedis</taxon>
        <taxon>Botryosphaeriales</taxon>
        <taxon>Phyllostictaceae</taxon>
        <taxon>Phyllosticta</taxon>
    </lineage>
</organism>
<keyword evidence="2" id="KW-1185">Reference proteome</keyword>
<dbReference type="InterPro" id="IPR011009">
    <property type="entry name" value="Kinase-like_dom_sf"/>
</dbReference>
<reference evidence="1 2" key="1">
    <citation type="submission" date="2024-04" db="EMBL/GenBank/DDBJ databases">
        <title>Phyllosticta paracitricarpa is synonymous to the EU quarantine fungus P. citricarpa based on phylogenomic analyses.</title>
        <authorList>
            <consortium name="Lawrence Berkeley National Laboratory"/>
            <person name="Van Ingen-Buijs V.A."/>
            <person name="Van Westerhoven A.C."/>
            <person name="Haridas S."/>
            <person name="Skiadas P."/>
            <person name="Martin F."/>
            <person name="Groenewald J.Z."/>
            <person name="Crous P.W."/>
            <person name="Seidl M.F."/>
        </authorList>
    </citation>
    <scope>NUCLEOTIDE SEQUENCE [LARGE SCALE GENOMIC DNA]</scope>
    <source>
        <strain evidence="1 2">CBS 123371</strain>
    </source>
</reference>
<dbReference type="GO" id="GO:0016301">
    <property type="term" value="F:kinase activity"/>
    <property type="evidence" value="ECO:0007669"/>
    <property type="project" value="UniProtKB-KW"/>
</dbReference>
<protein>
    <submittedName>
        <fullName evidence="1">Kinase subdomain-containing protein</fullName>
    </submittedName>
</protein>
<evidence type="ECO:0000313" key="1">
    <source>
        <dbReference type="EMBL" id="KAK7520196.1"/>
    </source>
</evidence>
<proteinExistence type="predicted"/>
<accession>A0ABR1KRN0</accession>
<dbReference type="Proteomes" id="UP001363622">
    <property type="component" value="Unassembled WGS sequence"/>
</dbReference>
<dbReference type="PANTHER" id="PTHR36091:SF2">
    <property type="entry name" value="AMINOGLYCOSIDE PHOSPHOTRANSFERASE DOMAIN-CONTAINING PROTEIN"/>
    <property type="match status" value="1"/>
</dbReference>
<comment type="caution">
    <text evidence="1">The sequence shown here is derived from an EMBL/GenBank/DDBJ whole genome shotgun (WGS) entry which is preliminary data.</text>
</comment>
<dbReference type="EMBL" id="JBBPHU010000003">
    <property type="protein sequence ID" value="KAK7520196.1"/>
    <property type="molecule type" value="Genomic_DNA"/>
</dbReference>
<keyword evidence="1" id="KW-0808">Transferase</keyword>
<dbReference type="PANTHER" id="PTHR36091">
    <property type="entry name" value="ALTERED INHERITANCE OF MITOCHONDRIA PROTEIN 9, MITOCHONDRIAL"/>
    <property type="match status" value="1"/>
</dbReference>
<keyword evidence="1" id="KW-0418">Kinase</keyword>